<protein>
    <submittedName>
        <fullName evidence="2">Bacteriocin-like protein</fullName>
    </submittedName>
</protein>
<gene>
    <name evidence="1" type="ORF">CLV93_108164</name>
    <name evidence="2" type="ORF">CLV93_108166</name>
</gene>
<dbReference type="AlphaFoldDB" id="A0A2P8C9W9"/>
<dbReference type="GO" id="GO:0005576">
    <property type="term" value="C:extracellular region"/>
    <property type="evidence" value="ECO:0007669"/>
    <property type="project" value="InterPro"/>
</dbReference>
<reference evidence="2 3" key="1">
    <citation type="submission" date="2018-03" db="EMBL/GenBank/DDBJ databases">
        <title>Genomic Encyclopedia of Archaeal and Bacterial Type Strains, Phase II (KMG-II): from individual species to whole genera.</title>
        <authorList>
            <person name="Goeker M."/>
        </authorList>
    </citation>
    <scope>NUCLEOTIDE SEQUENCE [LARGE SCALE GENOMIC DNA]</scope>
    <source>
        <strain evidence="2 3">DSM 27267</strain>
    </source>
</reference>
<proteinExistence type="predicted"/>
<dbReference type="Pfam" id="PF04369">
    <property type="entry name" value="Lactococcin"/>
    <property type="match status" value="1"/>
</dbReference>
<comment type="caution">
    <text evidence="2">The sequence shown here is derived from an EMBL/GenBank/DDBJ whole genome shotgun (WGS) entry which is preliminary data.</text>
</comment>
<name>A0A2P8C9W9_9BACT</name>
<evidence type="ECO:0000313" key="2">
    <source>
        <dbReference type="EMBL" id="PSK81765.1"/>
    </source>
</evidence>
<dbReference type="NCBIfam" id="TIGR01847">
    <property type="entry name" value="bacteriocin_sig"/>
    <property type="match status" value="1"/>
</dbReference>
<dbReference type="RefSeq" id="WP_106543060.1">
    <property type="nucleotide sequence ID" value="NZ_BLAU01000001.1"/>
</dbReference>
<dbReference type="OrthoDB" id="9886574at2"/>
<evidence type="ECO:0000313" key="1">
    <source>
        <dbReference type="EMBL" id="PSK81763.1"/>
    </source>
</evidence>
<organism evidence="2 3">
    <name type="scientific">Prolixibacter denitrificans</name>
    <dbReference type="NCBI Taxonomy" id="1541063"/>
    <lineage>
        <taxon>Bacteria</taxon>
        <taxon>Pseudomonadati</taxon>
        <taxon>Bacteroidota</taxon>
        <taxon>Bacteroidia</taxon>
        <taxon>Marinilabiliales</taxon>
        <taxon>Prolixibacteraceae</taxon>
        <taxon>Prolixibacter</taxon>
    </lineage>
</organism>
<accession>A0A2P8C9W9</accession>
<dbReference type="InterPro" id="IPR010133">
    <property type="entry name" value="Bacteriocin_signal_seq"/>
</dbReference>
<dbReference type="Proteomes" id="UP000240621">
    <property type="component" value="Unassembled WGS sequence"/>
</dbReference>
<sequence>MKSISTFEILSNEELSTVKGGQVGTVLAPGGTILQ</sequence>
<dbReference type="GO" id="GO:0042742">
    <property type="term" value="P:defense response to bacterium"/>
    <property type="evidence" value="ECO:0007669"/>
    <property type="project" value="InterPro"/>
</dbReference>
<dbReference type="EMBL" id="PYGC01000008">
    <property type="protein sequence ID" value="PSK81763.1"/>
    <property type="molecule type" value="Genomic_DNA"/>
</dbReference>
<dbReference type="EMBL" id="PYGC01000008">
    <property type="protein sequence ID" value="PSK81765.1"/>
    <property type="molecule type" value="Genomic_DNA"/>
</dbReference>
<dbReference type="InterPro" id="IPR007464">
    <property type="entry name" value="Bacteriocin_IId"/>
</dbReference>
<evidence type="ECO:0000313" key="3">
    <source>
        <dbReference type="Proteomes" id="UP000240621"/>
    </source>
</evidence>